<dbReference type="PANTHER" id="PTHR35040:SF9">
    <property type="entry name" value="4-LIKE CELL SURFACE PROTEIN, PUTATIVE (AFU_ORTHOLOGUE AFUA_4G14080)-RELATED"/>
    <property type="match status" value="1"/>
</dbReference>
<keyword evidence="2" id="KW-0614">Plasmid</keyword>
<reference evidence="2 3" key="1">
    <citation type="submission" date="2017-07" db="EMBL/GenBank/DDBJ databases">
        <title>Complete Genome Sequence of the cosmetic ferment Vitreoscilla filiformis (ATCC15551).</title>
        <authorList>
            <person name="Contreras S."/>
            <person name="Sagory-Zalkind P."/>
            <person name="Blanquart H."/>
            <person name="Iltis A."/>
            <person name="Morand S.C."/>
        </authorList>
    </citation>
    <scope>NUCLEOTIDE SEQUENCE [LARGE SCALE GENOMIC DNA]</scope>
    <source>
        <strain evidence="2 3">ATCC 15551</strain>
        <plasmid evidence="3">Plasmid pvf1</plasmid>
    </source>
</reference>
<accession>A0A221KJS8</accession>
<protein>
    <recommendedName>
        <fullName evidence="4">Spherulation-specific family 4</fullName>
    </recommendedName>
</protein>
<dbReference type="Proteomes" id="UP000199729">
    <property type="component" value="Plasmid pVF1"/>
</dbReference>
<name>A0A221KJS8_VITFI</name>
<feature type="signal peptide" evidence="1">
    <location>
        <begin position="1"/>
        <end position="26"/>
    </location>
</feature>
<dbReference type="PANTHER" id="PTHR35040">
    <property type="match status" value="1"/>
</dbReference>
<dbReference type="EMBL" id="CP022424">
    <property type="protein sequence ID" value="ASM79080.1"/>
    <property type="molecule type" value="Genomic_DNA"/>
</dbReference>
<dbReference type="Pfam" id="PF12138">
    <property type="entry name" value="Spherulin4"/>
    <property type="match status" value="1"/>
</dbReference>
<proteinExistence type="predicted"/>
<dbReference type="AlphaFoldDB" id="A0A221KJS8"/>
<evidence type="ECO:0000256" key="1">
    <source>
        <dbReference type="SAM" id="SignalP"/>
    </source>
</evidence>
<evidence type="ECO:0000313" key="2">
    <source>
        <dbReference type="EMBL" id="ASM79080.1"/>
    </source>
</evidence>
<feature type="chain" id="PRO_5012646102" description="Spherulation-specific family 4" evidence="1">
    <location>
        <begin position="27"/>
        <end position="257"/>
    </location>
</feature>
<evidence type="ECO:0008006" key="4">
    <source>
        <dbReference type="Google" id="ProtNLM"/>
    </source>
</evidence>
<geneLocation type="plasmid" evidence="3">
    <name>pvf1</name>
</geneLocation>
<keyword evidence="1" id="KW-0732">Signal</keyword>
<evidence type="ECO:0000313" key="3">
    <source>
        <dbReference type="Proteomes" id="UP000199729"/>
    </source>
</evidence>
<dbReference type="InterPro" id="IPR021986">
    <property type="entry name" value="Spherulin4"/>
</dbReference>
<keyword evidence="3" id="KW-1185">Reference proteome</keyword>
<gene>
    <name evidence="2" type="ORF">VITFI_CDS3303</name>
</gene>
<organism evidence="2 3">
    <name type="scientific">Vitreoscilla filiformis</name>
    <dbReference type="NCBI Taxonomy" id="63"/>
    <lineage>
        <taxon>Bacteria</taxon>
        <taxon>Pseudomonadati</taxon>
        <taxon>Pseudomonadota</taxon>
        <taxon>Betaproteobacteria</taxon>
        <taxon>Neisseriales</taxon>
        <taxon>Neisseriaceae</taxon>
        <taxon>Vitreoscilla</taxon>
    </lineage>
</organism>
<dbReference type="KEGG" id="vff:VITFI_CDS3303"/>
<sequence>MRNFKVFYRTAVGLILGLGWSLSAMAEPFSTVTGQKIAVPSYFYPGGGWNQLRQGAPTVGLAIINPNSGPGTQQDANYVHEVDASKASGVRVLGYVATGYGTRSQAAIKADIAKYLRWYAVDGIFLDEAPYSCLRKPYYQSLYQHIKAAQPDATVVINPGDVTGECFMQTADIIVNFEGSHAAYQKWQPAGWETRYTADRFWHLVYNTSLVNLSATVGLSKQRHAGWIYVTPDRMNNPWDTLPSRAYWRQEVEQVSQ</sequence>